<gene>
    <name evidence="1" type="ORF">DDE20_00255</name>
</gene>
<dbReference type="OrthoDB" id="7823193at2"/>
<dbReference type="Proteomes" id="UP000245911">
    <property type="component" value="Unassembled WGS sequence"/>
</dbReference>
<dbReference type="AlphaFoldDB" id="A0A2T8HZD4"/>
<comment type="caution">
    <text evidence="1">The sequence shown here is derived from an EMBL/GenBank/DDBJ whole genome shotgun (WGS) entry which is preliminary data.</text>
</comment>
<accession>A0A2T8HZD4</accession>
<dbReference type="InterPro" id="IPR021323">
    <property type="entry name" value="DUF2927"/>
</dbReference>
<proteinExistence type="predicted"/>
<organism evidence="1 2">
    <name type="scientific">Pararhodobacter oceanensis</name>
    <dbReference type="NCBI Taxonomy" id="2172121"/>
    <lineage>
        <taxon>Bacteria</taxon>
        <taxon>Pseudomonadati</taxon>
        <taxon>Pseudomonadota</taxon>
        <taxon>Alphaproteobacteria</taxon>
        <taxon>Rhodobacterales</taxon>
        <taxon>Paracoccaceae</taxon>
        <taxon>Pararhodobacter</taxon>
    </lineage>
</organism>
<dbReference type="Pfam" id="PF11150">
    <property type="entry name" value="DUF2927"/>
    <property type="match status" value="1"/>
</dbReference>
<name>A0A2T8HZD4_9RHOB</name>
<protein>
    <submittedName>
        <fullName evidence="1">ATP-dependent transcriptional regulator</fullName>
    </submittedName>
</protein>
<keyword evidence="2" id="KW-1185">Reference proteome</keyword>
<dbReference type="EMBL" id="QDKM01000001">
    <property type="protein sequence ID" value="PVH30761.1"/>
    <property type="molecule type" value="Genomic_DNA"/>
</dbReference>
<evidence type="ECO:0000313" key="1">
    <source>
        <dbReference type="EMBL" id="PVH30761.1"/>
    </source>
</evidence>
<sequence>MVTDFIELGFAMESGREIPQFSRFEGPVQVITRGPVPAQALADLDRLLARLRGEAGIEINRAAPAATLVNASFNASDVPQNLIAVEFLPRRQMQAVVPNAACFVVPNVSNWSDFVANRRSSAIDWTRVVSRTQAAVFVPSDTTPQEIRDCLHEEIGQALGPLNDLFRLADSVFNDDNFQTTLTGFDMLLLRVWYAPELRSGMSKAEVQARLPTLFNRLNPSGRRPSNVDPGPTPRVWQQAVEQALASDGGLVERRAGATRALSLARAQGWRDNRLALSLMLNARLAPRDQGEAALDALLAAAELYRRAPGGEVHAAHIDMHLAVQALATGQAEMVLDLTARALPAAERSENAAFIASLGFLRAEALSLIGRTNEAERLRVDSFPAARYGFGTEAAARARMDEIARIGTAAQRLARL</sequence>
<reference evidence="1 2" key="1">
    <citation type="submission" date="2018-04" db="EMBL/GenBank/DDBJ databases">
        <title>Pararhodobacter oceanense sp. nov., isolated from marine intertidal sediment.</title>
        <authorList>
            <person name="Wang X.-L."/>
            <person name="Du Z.-J."/>
        </authorList>
    </citation>
    <scope>NUCLEOTIDE SEQUENCE [LARGE SCALE GENOMIC DNA]</scope>
    <source>
        <strain evidence="1 2">AM505</strain>
    </source>
</reference>
<evidence type="ECO:0000313" key="2">
    <source>
        <dbReference type="Proteomes" id="UP000245911"/>
    </source>
</evidence>